<evidence type="ECO:0000256" key="1">
    <source>
        <dbReference type="ARBA" id="ARBA00022679"/>
    </source>
</evidence>
<gene>
    <name evidence="3" type="ORF">ACFFH4_07470</name>
</gene>
<dbReference type="PANTHER" id="PTHR13947:SF37">
    <property type="entry name" value="LD18367P"/>
    <property type="match status" value="1"/>
</dbReference>
<keyword evidence="3" id="KW-0012">Acyltransferase</keyword>
<keyword evidence="1 3" id="KW-0808">Transferase</keyword>
<dbReference type="EMBL" id="JBHLTR010000006">
    <property type="protein sequence ID" value="MFC0558889.1"/>
    <property type="molecule type" value="Genomic_DNA"/>
</dbReference>
<dbReference type="SUPFAM" id="SSF55729">
    <property type="entry name" value="Acyl-CoA N-acyltransferases (Nat)"/>
    <property type="match status" value="1"/>
</dbReference>
<protein>
    <submittedName>
        <fullName evidence="3">GNAT family N-acetyltransferase</fullName>
        <ecNumber evidence="3">2.3.-.-</ecNumber>
    </submittedName>
</protein>
<keyword evidence="4" id="KW-1185">Reference proteome</keyword>
<dbReference type="PANTHER" id="PTHR13947">
    <property type="entry name" value="GNAT FAMILY N-ACETYLTRANSFERASE"/>
    <property type="match status" value="1"/>
</dbReference>
<dbReference type="InterPro" id="IPR000182">
    <property type="entry name" value="GNAT_dom"/>
</dbReference>
<feature type="domain" description="N-acetyltransferase" evidence="2">
    <location>
        <begin position="2"/>
        <end position="165"/>
    </location>
</feature>
<dbReference type="Pfam" id="PF00583">
    <property type="entry name" value="Acetyltransf_1"/>
    <property type="match status" value="1"/>
</dbReference>
<dbReference type="Proteomes" id="UP001589833">
    <property type="component" value="Unassembled WGS sequence"/>
</dbReference>
<evidence type="ECO:0000259" key="2">
    <source>
        <dbReference type="PROSITE" id="PS51186"/>
    </source>
</evidence>
<organism evidence="3 4">
    <name type="scientific">Halalkalibacter alkalisediminis</name>
    <dbReference type="NCBI Taxonomy" id="935616"/>
    <lineage>
        <taxon>Bacteria</taxon>
        <taxon>Bacillati</taxon>
        <taxon>Bacillota</taxon>
        <taxon>Bacilli</taxon>
        <taxon>Bacillales</taxon>
        <taxon>Bacillaceae</taxon>
        <taxon>Halalkalibacter</taxon>
    </lineage>
</organism>
<sequence length="168" mass="19582">MINIREVKTEDINAVSTFILATMQEVYPFPLSKASRNDLDDMEKLFINRRDATIMAAFLNDKVVGTIAVRPYDGRIVSLKDRYQLATTCEIIKCYVDQHVRQQGIGSLLFERTVDYCKQKNYKTMYLHTHRFLPGGLTFWRKKGFQIILDERGSLQTVHMEQEVNQLL</sequence>
<dbReference type="GO" id="GO:0016746">
    <property type="term" value="F:acyltransferase activity"/>
    <property type="evidence" value="ECO:0007669"/>
    <property type="project" value="UniProtKB-KW"/>
</dbReference>
<name>A0ABV6NEJ4_9BACI</name>
<evidence type="ECO:0000313" key="3">
    <source>
        <dbReference type="EMBL" id="MFC0558889.1"/>
    </source>
</evidence>
<accession>A0ABV6NEJ4</accession>
<reference evidence="3 4" key="1">
    <citation type="submission" date="2024-09" db="EMBL/GenBank/DDBJ databases">
        <authorList>
            <person name="Sun Q."/>
            <person name="Mori K."/>
        </authorList>
    </citation>
    <scope>NUCLEOTIDE SEQUENCE [LARGE SCALE GENOMIC DNA]</scope>
    <source>
        <strain evidence="3 4">NCAIM B.02301</strain>
    </source>
</reference>
<dbReference type="EC" id="2.3.-.-" evidence="3"/>
<dbReference type="PROSITE" id="PS51186">
    <property type="entry name" value="GNAT"/>
    <property type="match status" value="1"/>
</dbReference>
<dbReference type="CDD" id="cd04301">
    <property type="entry name" value="NAT_SF"/>
    <property type="match status" value="1"/>
</dbReference>
<dbReference type="RefSeq" id="WP_273839452.1">
    <property type="nucleotide sequence ID" value="NZ_JAQQWT010000001.1"/>
</dbReference>
<evidence type="ECO:0000313" key="4">
    <source>
        <dbReference type="Proteomes" id="UP001589833"/>
    </source>
</evidence>
<dbReference type="Gene3D" id="3.40.630.30">
    <property type="match status" value="1"/>
</dbReference>
<dbReference type="InterPro" id="IPR016181">
    <property type="entry name" value="Acyl_CoA_acyltransferase"/>
</dbReference>
<proteinExistence type="predicted"/>
<comment type="caution">
    <text evidence="3">The sequence shown here is derived from an EMBL/GenBank/DDBJ whole genome shotgun (WGS) entry which is preliminary data.</text>
</comment>
<dbReference type="InterPro" id="IPR050769">
    <property type="entry name" value="NAT_camello-type"/>
</dbReference>